<reference evidence="1" key="1">
    <citation type="submission" date="2020-04" db="EMBL/GenBank/DDBJ databases">
        <authorList>
            <person name="Alioto T."/>
            <person name="Alioto T."/>
            <person name="Gomez Garrido J."/>
        </authorList>
    </citation>
    <scope>NUCLEOTIDE SEQUENCE</scope>
    <source>
        <strain evidence="1">A484AB</strain>
    </source>
</reference>
<proteinExistence type="predicted"/>
<dbReference type="InterPro" id="IPR005312">
    <property type="entry name" value="DUF1759"/>
</dbReference>
<dbReference type="AlphaFoldDB" id="A0A6S7KWH7"/>
<name>A0A6S7KWH7_PARCT</name>
<comment type="caution">
    <text evidence="1">The sequence shown here is derived from an EMBL/GenBank/DDBJ whole genome shotgun (WGS) entry which is preliminary data.</text>
</comment>
<feature type="non-terminal residue" evidence="1">
    <location>
        <position position="56"/>
    </location>
</feature>
<evidence type="ECO:0000313" key="1">
    <source>
        <dbReference type="EMBL" id="CAB4046320.1"/>
    </source>
</evidence>
<feature type="non-terminal residue" evidence="1">
    <location>
        <position position="1"/>
    </location>
</feature>
<accession>A0A6S7KWH7</accession>
<gene>
    <name evidence="1" type="ORF">PACLA_8A067094</name>
</gene>
<dbReference type="Proteomes" id="UP001152795">
    <property type="component" value="Unassembled WGS sequence"/>
</dbReference>
<dbReference type="OrthoDB" id="5984724at2759"/>
<keyword evidence="2" id="KW-1185">Reference proteome</keyword>
<evidence type="ECO:0000313" key="2">
    <source>
        <dbReference type="Proteomes" id="UP001152795"/>
    </source>
</evidence>
<protein>
    <submittedName>
        <fullName evidence="1">Uncharacterized protein</fullName>
    </submittedName>
</protein>
<organism evidence="1 2">
    <name type="scientific">Paramuricea clavata</name>
    <name type="common">Red gorgonian</name>
    <name type="synonym">Violescent sea-whip</name>
    <dbReference type="NCBI Taxonomy" id="317549"/>
    <lineage>
        <taxon>Eukaryota</taxon>
        <taxon>Metazoa</taxon>
        <taxon>Cnidaria</taxon>
        <taxon>Anthozoa</taxon>
        <taxon>Octocorallia</taxon>
        <taxon>Malacalcyonacea</taxon>
        <taxon>Plexauridae</taxon>
        <taxon>Paramuricea</taxon>
    </lineage>
</organism>
<dbReference type="EMBL" id="CACRXK020049896">
    <property type="protein sequence ID" value="CAB4046320.1"/>
    <property type="molecule type" value="Genomic_DNA"/>
</dbReference>
<dbReference type="Pfam" id="PF03564">
    <property type="entry name" value="DUF1759"/>
    <property type="match status" value="1"/>
</dbReference>
<sequence>FTYLKEFVKPKVRADIDGLPLTVEGYERAKNILKGEYGKPSEIVNAYVQNILELPV</sequence>